<organism evidence="6 7">
    <name type="scientific">Grimontia hollisae</name>
    <name type="common">Vibrio hollisae</name>
    <dbReference type="NCBI Taxonomy" id="673"/>
    <lineage>
        <taxon>Bacteria</taxon>
        <taxon>Pseudomonadati</taxon>
        <taxon>Pseudomonadota</taxon>
        <taxon>Gammaproteobacteria</taxon>
        <taxon>Vibrionales</taxon>
        <taxon>Vibrionaceae</taxon>
        <taxon>Grimontia</taxon>
    </lineage>
</organism>
<feature type="transmembrane region" description="Helical" evidence="4">
    <location>
        <begin position="405"/>
        <end position="424"/>
    </location>
</feature>
<dbReference type="SUPFAM" id="SSF54862">
    <property type="entry name" value="4Fe-4S ferredoxins"/>
    <property type="match status" value="1"/>
</dbReference>
<dbReference type="GO" id="GO:0005886">
    <property type="term" value="C:plasma membrane"/>
    <property type="evidence" value="ECO:0007669"/>
    <property type="project" value="UniProtKB-SubCell"/>
</dbReference>
<dbReference type="Proteomes" id="UP000254512">
    <property type="component" value="Unassembled WGS sequence"/>
</dbReference>
<feature type="transmembrane region" description="Helical" evidence="4">
    <location>
        <begin position="436"/>
        <end position="455"/>
    </location>
</feature>
<feature type="transmembrane region" description="Helical" evidence="4">
    <location>
        <begin position="475"/>
        <end position="500"/>
    </location>
</feature>
<dbReference type="PIRSF" id="PIRSF036354">
    <property type="entry name" value="NosR"/>
    <property type="match status" value="1"/>
</dbReference>
<dbReference type="GO" id="GO:0045893">
    <property type="term" value="P:positive regulation of DNA-templated transcription"/>
    <property type="evidence" value="ECO:0007669"/>
    <property type="project" value="InterPro"/>
</dbReference>
<accession>A0A377HMC9</accession>
<dbReference type="InterPro" id="IPR011399">
    <property type="entry name" value="NosR"/>
</dbReference>
<dbReference type="Pfam" id="PF04205">
    <property type="entry name" value="FMN_bind"/>
    <property type="match status" value="1"/>
</dbReference>
<dbReference type="PANTHER" id="PTHR30224">
    <property type="entry name" value="ELECTRON TRANSPORT PROTEIN"/>
    <property type="match status" value="1"/>
</dbReference>
<dbReference type="STRING" id="673.AL542_17220"/>
<dbReference type="GO" id="GO:0003677">
    <property type="term" value="F:DNA binding"/>
    <property type="evidence" value="ECO:0007669"/>
    <property type="project" value="InterPro"/>
</dbReference>
<protein>
    <submittedName>
        <fullName evidence="6">Electron transport protein yccM</fullName>
    </submittedName>
</protein>
<dbReference type="SMART" id="SM00900">
    <property type="entry name" value="FMN_bind"/>
    <property type="match status" value="1"/>
</dbReference>
<evidence type="ECO:0000313" key="7">
    <source>
        <dbReference type="Proteomes" id="UP000254512"/>
    </source>
</evidence>
<evidence type="ECO:0000256" key="2">
    <source>
        <dbReference type="ARBA" id="ARBA00022475"/>
    </source>
</evidence>
<dbReference type="Pfam" id="PF12801">
    <property type="entry name" value="Fer4_5"/>
    <property type="match status" value="2"/>
</dbReference>
<feature type="domain" description="FMN-binding" evidence="5">
    <location>
        <begin position="83"/>
        <end position="179"/>
    </location>
</feature>
<keyword evidence="4" id="KW-1133">Transmembrane helix</keyword>
<evidence type="ECO:0000256" key="1">
    <source>
        <dbReference type="ARBA" id="ARBA00004236"/>
    </source>
</evidence>
<comment type="subcellular location">
    <subcellularLocation>
        <location evidence="1">Cell membrane</location>
    </subcellularLocation>
</comment>
<name>A0A377HMC9_GRIHO</name>
<evidence type="ECO:0000313" key="6">
    <source>
        <dbReference type="EMBL" id="STO57388.1"/>
    </source>
</evidence>
<dbReference type="InterPro" id="IPR017896">
    <property type="entry name" value="4Fe4S_Fe-S-bd"/>
</dbReference>
<dbReference type="KEGG" id="gho:AL542_17220"/>
<gene>
    <name evidence="6" type="primary">yccM_3</name>
    <name evidence="6" type="ORF">NCTC11645_01778</name>
</gene>
<evidence type="ECO:0000259" key="5">
    <source>
        <dbReference type="SMART" id="SM00900"/>
    </source>
</evidence>
<proteinExistence type="predicted"/>
<reference evidence="6 7" key="1">
    <citation type="submission" date="2018-06" db="EMBL/GenBank/DDBJ databases">
        <authorList>
            <consortium name="Pathogen Informatics"/>
            <person name="Doyle S."/>
        </authorList>
    </citation>
    <scope>NUCLEOTIDE SEQUENCE [LARGE SCALE GENOMIC DNA]</scope>
    <source>
        <strain evidence="6 7">NCTC11645</strain>
    </source>
</reference>
<dbReference type="RefSeq" id="WP_005505519.1">
    <property type="nucleotide sequence ID" value="NZ_CP014056.2"/>
</dbReference>
<sequence>MQCFHLNSLKRIFVSIFFASTLWFGCELHAQDQSPANSEIAELFPSATRVGEPDTELGIIPIYQLNQLIGYVFESNNLTNFPGFSGETINLRIALDTKGIIRGIKIISHHEPIFLYGLGQKPLHEFVQQYLNRRIDQRLLVGKSSSDKDENTNYIDGITRATVSVMVIHDTILGAAMRVARMKLSGFEAPPEVAFKSGFTPMSVNELISKDYLKSWHVLESVGIENVQLDSLRENNAESLIDIHWAFINSERVGRNLLGDDEYKRLFQELAPGELALMMSSNGAISFIEPEFASGSTPNRLSIYQNGYAVDIRDLNFYSFYPESFTENFPTYRDINIFRIKANSGFDLSSPFELRMTLFISSNPIQTTSITLSKQVSISPALIEKNEMPQATPTPLWQRLWQQRAIDIAVLTVYLCFLTGLFVFQRQLAPRYGKWLPNIRLISLFFIIGFIGYYAQGQLSVVNIYTLLLSVWQGFDVHVFLLDPILFIIWSFVFISLFLWGRGLFCGWLCPFGAFQELIGRLANWLRLPQWKPLDSHHRTLQRIKYPILIGLIMAAFFDLSMAETLAEIEPFKTTLTMNFFRHWPFVTYAFVLLGAGLFVHKFYCRYLCPLGAGLAILGRLRLFSWLKRRKECGNPCQLCHKKCEINAIRFDGRIDYNECIQCLECLVIINDQNRCVIGRYGNKKNRRNKRSAALLNKH</sequence>
<feature type="transmembrane region" description="Helical" evidence="4">
    <location>
        <begin position="546"/>
        <end position="563"/>
    </location>
</feature>
<keyword evidence="3 4" id="KW-0472">Membrane</keyword>
<dbReference type="EMBL" id="UGHD01000002">
    <property type="protein sequence ID" value="STO57388.1"/>
    <property type="molecule type" value="Genomic_DNA"/>
</dbReference>
<dbReference type="GO" id="GO:0010181">
    <property type="term" value="F:FMN binding"/>
    <property type="evidence" value="ECO:0007669"/>
    <property type="project" value="InterPro"/>
</dbReference>
<keyword evidence="2" id="KW-1003">Cell membrane</keyword>
<dbReference type="GeneID" id="58897698"/>
<evidence type="ECO:0000256" key="3">
    <source>
        <dbReference type="ARBA" id="ARBA00023136"/>
    </source>
</evidence>
<dbReference type="InterPro" id="IPR007329">
    <property type="entry name" value="FMN-bd"/>
</dbReference>
<dbReference type="InterPro" id="IPR052378">
    <property type="entry name" value="NosR_regulator"/>
</dbReference>
<dbReference type="AlphaFoldDB" id="A0A377HMC9"/>
<keyword evidence="4" id="KW-0812">Transmembrane</keyword>
<dbReference type="PANTHER" id="PTHR30224:SF4">
    <property type="entry name" value="ELECTRON TRANSPORT PROTEIN YCCM-RELATED"/>
    <property type="match status" value="1"/>
</dbReference>
<evidence type="ECO:0000256" key="4">
    <source>
        <dbReference type="SAM" id="Phobius"/>
    </source>
</evidence>
<feature type="transmembrane region" description="Helical" evidence="4">
    <location>
        <begin position="583"/>
        <end position="600"/>
    </location>
</feature>